<dbReference type="Pfam" id="PF00535">
    <property type="entry name" value="Glycos_transf_2"/>
    <property type="match status" value="1"/>
</dbReference>
<organism evidence="7 8">
    <name type="scientific">Xanthobacter autotrophicus</name>
    <dbReference type="NCBI Taxonomy" id="280"/>
    <lineage>
        <taxon>Bacteria</taxon>
        <taxon>Pseudomonadati</taxon>
        <taxon>Pseudomonadota</taxon>
        <taxon>Alphaproteobacteria</taxon>
        <taxon>Hyphomicrobiales</taxon>
        <taxon>Xanthobacteraceae</taxon>
        <taxon>Xanthobacter</taxon>
    </lineage>
</organism>
<evidence type="ECO:0000313" key="7">
    <source>
        <dbReference type="EMBL" id="TLX41550.1"/>
    </source>
</evidence>
<protein>
    <submittedName>
        <fullName evidence="7">Glycosyltransferase</fullName>
    </submittedName>
</protein>
<accession>A0A6C1KBL0</accession>
<evidence type="ECO:0000313" key="8">
    <source>
        <dbReference type="Proteomes" id="UP000305131"/>
    </source>
</evidence>
<dbReference type="InterPro" id="IPR029044">
    <property type="entry name" value="Nucleotide-diphossugar_trans"/>
</dbReference>
<dbReference type="PANTHER" id="PTHR43646:SF2">
    <property type="entry name" value="GLYCOSYLTRANSFERASE 2-LIKE DOMAIN-CONTAINING PROTEIN"/>
    <property type="match status" value="1"/>
</dbReference>
<evidence type="ECO:0000256" key="4">
    <source>
        <dbReference type="ARBA" id="ARBA00022679"/>
    </source>
</evidence>
<evidence type="ECO:0000256" key="2">
    <source>
        <dbReference type="ARBA" id="ARBA00022475"/>
    </source>
</evidence>
<sequence length="211" mass="23030">MRRYSWRERSMRTFPVLSVVIATHNSERQLVPVLSALVQGVTAGVLRDVTLVDSGSTDGTATIADAAGCAFLSSVADVGVRLRQGAAHSRGRWVLFLSDCSILEEGWAREVMTFIETCERRGQAERIAATFRLAVDGYGIGPRIGEALAVARLALFGLPAPGQGLLISRSYYERLGGHPSGARAERRLIARIGRRRIHLLRPHVLMPAKDV</sequence>
<gene>
    <name evidence="7" type="ORF">FBQ73_19055</name>
</gene>
<dbReference type="Gene3D" id="3.90.550.10">
    <property type="entry name" value="Spore Coat Polysaccharide Biosynthesis Protein SpsA, Chain A"/>
    <property type="match status" value="1"/>
</dbReference>
<evidence type="ECO:0000259" key="6">
    <source>
        <dbReference type="Pfam" id="PF00535"/>
    </source>
</evidence>
<dbReference type="InterPro" id="IPR001173">
    <property type="entry name" value="Glyco_trans_2-like"/>
</dbReference>
<dbReference type="Proteomes" id="UP000305131">
    <property type="component" value="Unassembled WGS sequence"/>
</dbReference>
<dbReference type="EMBL" id="VAUP01000037">
    <property type="protein sequence ID" value="TLX41550.1"/>
    <property type="molecule type" value="Genomic_DNA"/>
</dbReference>
<evidence type="ECO:0000256" key="5">
    <source>
        <dbReference type="ARBA" id="ARBA00023136"/>
    </source>
</evidence>
<dbReference type="AlphaFoldDB" id="A0A6C1KBL0"/>
<keyword evidence="3" id="KW-0328">Glycosyltransferase</keyword>
<dbReference type="OrthoDB" id="9811214at2"/>
<keyword evidence="5" id="KW-0472">Membrane</keyword>
<keyword evidence="2" id="KW-1003">Cell membrane</keyword>
<name>A0A6C1KBL0_XANAU</name>
<keyword evidence="4 7" id="KW-0808">Transferase</keyword>
<comment type="subcellular location">
    <subcellularLocation>
        <location evidence="1">Cell membrane</location>
    </subcellularLocation>
</comment>
<comment type="caution">
    <text evidence="7">The sequence shown here is derived from an EMBL/GenBank/DDBJ whole genome shotgun (WGS) entry which is preliminary data.</text>
</comment>
<evidence type="ECO:0000256" key="3">
    <source>
        <dbReference type="ARBA" id="ARBA00022676"/>
    </source>
</evidence>
<proteinExistence type="predicted"/>
<evidence type="ECO:0000256" key="1">
    <source>
        <dbReference type="ARBA" id="ARBA00004236"/>
    </source>
</evidence>
<feature type="domain" description="Glycosyltransferase 2-like" evidence="6">
    <location>
        <begin position="18"/>
        <end position="116"/>
    </location>
</feature>
<dbReference type="GO" id="GO:0005886">
    <property type="term" value="C:plasma membrane"/>
    <property type="evidence" value="ECO:0007669"/>
    <property type="project" value="UniProtKB-SubCell"/>
</dbReference>
<reference evidence="7 8" key="1">
    <citation type="submission" date="2019-05" db="EMBL/GenBank/DDBJ databases">
        <authorList>
            <person name="Zhou X."/>
        </authorList>
    </citation>
    <scope>NUCLEOTIDE SEQUENCE [LARGE SCALE GENOMIC DNA]</scope>
    <source>
        <strain evidence="7 8">DSM 432</strain>
    </source>
</reference>
<dbReference type="SUPFAM" id="SSF53448">
    <property type="entry name" value="Nucleotide-diphospho-sugar transferases"/>
    <property type="match status" value="1"/>
</dbReference>
<dbReference type="PANTHER" id="PTHR43646">
    <property type="entry name" value="GLYCOSYLTRANSFERASE"/>
    <property type="match status" value="1"/>
</dbReference>
<dbReference type="GO" id="GO:0016757">
    <property type="term" value="F:glycosyltransferase activity"/>
    <property type="evidence" value="ECO:0007669"/>
    <property type="project" value="UniProtKB-KW"/>
</dbReference>